<keyword evidence="1" id="KW-0479">Metal-binding</keyword>
<dbReference type="CDD" id="cd15560">
    <property type="entry name" value="PHD2_3_BPTF"/>
    <property type="match status" value="1"/>
</dbReference>
<keyword evidence="4 5" id="KW-0103">Bromodomain</keyword>
<sequence>VERDGRNLQRRQRARESELEKRLRAHQALLAKHTEALRREIMRKRELMERELALKIEEDLQADRQLQENRKRQNQFPAAPPSGVAAAACVSPNPATKTKNNGHSQVNVSSQDGSSGGTAITSKGTARSPPKGSQSTGQKSQPPANNATNRKRTASNSTANTPGGNQTSETGGSPKKKARSSSGGGAGSGGPGGSTSSSKVYCICKRPYDPSKFMIGCDLCSNWFHTTCIGVTEAQARAMDSWVCSECCRQQREHADVELYCLCRTPYDESQFYICCDSCQGWFHGGCVGVLASEANDIDVYICPQCKANSGEEVSVAVLNRPLGKTDQENLRKLLLAVRAHKQAWPFKEPVNRRQAPDYYQVIKEPMDLRTMEQKLNLGKYNTLAPFVADMTKIFDNCRYYNQKNSAFYMCADLLEAFFGQKIKLFKEALQRRM</sequence>
<evidence type="ECO:0000256" key="2">
    <source>
        <dbReference type="ARBA" id="ARBA00022771"/>
    </source>
</evidence>
<dbReference type="PROSITE" id="PS00633">
    <property type="entry name" value="BROMODOMAIN_1"/>
    <property type="match status" value="1"/>
</dbReference>
<dbReference type="PANTHER" id="PTHR45975:SF2">
    <property type="entry name" value="NUCLEOSOME-REMODELING FACTOR SUBUNIT BPTF"/>
    <property type="match status" value="1"/>
</dbReference>
<dbReference type="CDD" id="cd05509">
    <property type="entry name" value="Bromo_gcn5_like"/>
    <property type="match status" value="1"/>
</dbReference>
<dbReference type="InterPro" id="IPR011011">
    <property type="entry name" value="Znf_FYVE_PHD"/>
</dbReference>
<evidence type="ECO:0000259" key="8">
    <source>
        <dbReference type="PROSITE" id="PS50014"/>
    </source>
</evidence>
<dbReference type="Proteomes" id="UP000192247">
    <property type="component" value="Unassembled WGS sequence"/>
</dbReference>
<evidence type="ECO:0000259" key="9">
    <source>
        <dbReference type="PROSITE" id="PS50016"/>
    </source>
</evidence>
<keyword evidence="11" id="KW-1185">Reference proteome</keyword>
<dbReference type="GO" id="GO:0006357">
    <property type="term" value="P:regulation of transcription by RNA polymerase II"/>
    <property type="evidence" value="ECO:0007669"/>
    <property type="project" value="InterPro"/>
</dbReference>
<dbReference type="InterPro" id="IPR013083">
    <property type="entry name" value="Znf_RING/FYVE/PHD"/>
</dbReference>
<dbReference type="GO" id="GO:0000978">
    <property type="term" value="F:RNA polymerase II cis-regulatory region sequence-specific DNA binding"/>
    <property type="evidence" value="ECO:0007669"/>
    <property type="project" value="TreeGrafter"/>
</dbReference>
<feature type="domain" description="PHD-type" evidence="9">
    <location>
        <begin position="258"/>
        <end position="309"/>
    </location>
</feature>
<organism evidence="10 11">
    <name type="scientific">Tropilaelaps mercedesae</name>
    <dbReference type="NCBI Taxonomy" id="418985"/>
    <lineage>
        <taxon>Eukaryota</taxon>
        <taxon>Metazoa</taxon>
        <taxon>Ecdysozoa</taxon>
        <taxon>Arthropoda</taxon>
        <taxon>Chelicerata</taxon>
        <taxon>Arachnida</taxon>
        <taxon>Acari</taxon>
        <taxon>Parasitiformes</taxon>
        <taxon>Mesostigmata</taxon>
        <taxon>Gamasina</taxon>
        <taxon>Dermanyssoidea</taxon>
        <taxon>Laelapidae</taxon>
        <taxon>Tropilaelaps</taxon>
    </lineage>
</organism>
<dbReference type="Gene3D" id="1.20.920.10">
    <property type="entry name" value="Bromodomain-like"/>
    <property type="match status" value="1"/>
</dbReference>
<dbReference type="InterPro" id="IPR001965">
    <property type="entry name" value="Znf_PHD"/>
</dbReference>
<feature type="compositionally biased region" description="Gly residues" evidence="7">
    <location>
        <begin position="182"/>
        <end position="193"/>
    </location>
</feature>
<feature type="compositionally biased region" description="Polar residues" evidence="7">
    <location>
        <begin position="93"/>
        <end position="170"/>
    </location>
</feature>
<name>A0A1V9X8A5_9ACAR</name>
<feature type="non-terminal residue" evidence="10">
    <location>
        <position position="1"/>
    </location>
</feature>
<dbReference type="SUPFAM" id="SSF57903">
    <property type="entry name" value="FYVE/PHD zinc finger"/>
    <property type="match status" value="2"/>
</dbReference>
<dbReference type="Gene3D" id="3.30.40.10">
    <property type="entry name" value="Zinc/RING finger domain, C3HC4 (zinc finger)"/>
    <property type="match status" value="2"/>
</dbReference>
<feature type="domain" description="Bromo" evidence="8">
    <location>
        <begin position="339"/>
        <end position="409"/>
    </location>
</feature>
<evidence type="ECO:0000313" key="10">
    <source>
        <dbReference type="EMBL" id="OQR69522.1"/>
    </source>
</evidence>
<feature type="region of interest" description="Disordered" evidence="7">
    <location>
        <begin position="1"/>
        <end position="21"/>
    </location>
</feature>
<evidence type="ECO:0000313" key="11">
    <source>
        <dbReference type="Proteomes" id="UP000192247"/>
    </source>
</evidence>
<accession>A0A1V9X8A5</accession>
<feature type="region of interest" description="Disordered" evidence="7">
    <location>
        <begin position="65"/>
        <end position="197"/>
    </location>
</feature>
<dbReference type="GO" id="GO:0016589">
    <property type="term" value="C:NURF complex"/>
    <property type="evidence" value="ECO:0007669"/>
    <property type="project" value="InterPro"/>
</dbReference>
<dbReference type="InterPro" id="IPR038028">
    <property type="entry name" value="BPTF"/>
</dbReference>
<dbReference type="PROSITE" id="PS50014">
    <property type="entry name" value="BROMODOMAIN_2"/>
    <property type="match status" value="1"/>
</dbReference>
<dbReference type="PROSITE" id="PS50016">
    <property type="entry name" value="ZF_PHD_2"/>
    <property type="match status" value="2"/>
</dbReference>
<proteinExistence type="predicted"/>
<dbReference type="InterPro" id="IPR018359">
    <property type="entry name" value="Bromodomain_CS"/>
</dbReference>
<dbReference type="InterPro" id="IPR001487">
    <property type="entry name" value="Bromodomain"/>
</dbReference>
<protein>
    <submittedName>
        <fullName evidence="10">Nucleosome-remodeling factor subunit NURF301-like</fullName>
    </submittedName>
</protein>
<dbReference type="AlphaFoldDB" id="A0A1V9X8A5"/>
<dbReference type="STRING" id="418985.A0A1V9X8A5"/>
<dbReference type="InterPro" id="IPR019787">
    <property type="entry name" value="Znf_PHD-finger"/>
</dbReference>
<dbReference type="InterPro" id="IPR036427">
    <property type="entry name" value="Bromodomain-like_sf"/>
</dbReference>
<dbReference type="PANTHER" id="PTHR45975">
    <property type="entry name" value="NUCLEOSOME-REMODELING FACTOR SUBUNIT BPTF"/>
    <property type="match status" value="1"/>
</dbReference>
<keyword evidence="3" id="KW-0862">Zinc</keyword>
<feature type="compositionally biased region" description="Low complexity" evidence="7">
    <location>
        <begin position="81"/>
        <end position="92"/>
    </location>
</feature>
<dbReference type="FunFam" id="3.30.40.10:FF:000048">
    <property type="entry name" value="nucleosome-remodeling factor subunit BPTF isoform X1"/>
    <property type="match status" value="1"/>
</dbReference>
<keyword evidence="2 6" id="KW-0863">Zinc-finger</keyword>
<dbReference type="OrthoDB" id="6501837at2759"/>
<dbReference type="EMBL" id="MNPL01020594">
    <property type="protein sequence ID" value="OQR69522.1"/>
    <property type="molecule type" value="Genomic_DNA"/>
</dbReference>
<dbReference type="SMART" id="SM00249">
    <property type="entry name" value="PHD"/>
    <property type="match status" value="2"/>
</dbReference>
<dbReference type="Pfam" id="PF00439">
    <property type="entry name" value="Bromodomain"/>
    <property type="match status" value="1"/>
</dbReference>
<gene>
    <name evidence="10" type="ORF">BIW11_12203</name>
</gene>
<dbReference type="GO" id="GO:0008270">
    <property type="term" value="F:zinc ion binding"/>
    <property type="evidence" value="ECO:0007669"/>
    <property type="project" value="UniProtKB-KW"/>
</dbReference>
<evidence type="ECO:0000256" key="6">
    <source>
        <dbReference type="PROSITE-ProRule" id="PRU00146"/>
    </source>
</evidence>
<dbReference type="Pfam" id="PF00628">
    <property type="entry name" value="PHD"/>
    <property type="match status" value="2"/>
</dbReference>
<evidence type="ECO:0000256" key="5">
    <source>
        <dbReference type="PROSITE-ProRule" id="PRU00035"/>
    </source>
</evidence>
<dbReference type="PRINTS" id="PR00503">
    <property type="entry name" value="BROMODOMAIN"/>
</dbReference>
<evidence type="ECO:0000256" key="4">
    <source>
        <dbReference type="ARBA" id="ARBA00023117"/>
    </source>
</evidence>
<dbReference type="SUPFAM" id="SSF47370">
    <property type="entry name" value="Bromodomain"/>
    <property type="match status" value="1"/>
</dbReference>
<reference evidence="10 11" key="1">
    <citation type="journal article" date="2017" name="Gigascience">
        <title>Draft genome of the honey bee ectoparasitic mite, Tropilaelaps mercedesae, is shaped by the parasitic life history.</title>
        <authorList>
            <person name="Dong X."/>
            <person name="Armstrong S.D."/>
            <person name="Xia D."/>
            <person name="Makepeace B.L."/>
            <person name="Darby A.C."/>
            <person name="Kadowaki T."/>
        </authorList>
    </citation>
    <scope>NUCLEOTIDE SEQUENCE [LARGE SCALE GENOMIC DNA]</scope>
    <source>
        <strain evidence="10">Wuxi-XJTLU</strain>
    </source>
</reference>
<dbReference type="InParanoid" id="A0A1V9X8A5"/>
<feature type="domain" description="PHD-type" evidence="9">
    <location>
        <begin position="199"/>
        <end position="250"/>
    </location>
</feature>
<dbReference type="SMART" id="SM00297">
    <property type="entry name" value="BROMO"/>
    <property type="match status" value="1"/>
</dbReference>
<comment type="caution">
    <text evidence="10">The sequence shown here is derived from an EMBL/GenBank/DDBJ whole genome shotgun (WGS) entry which is preliminary data.</text>
</comment>
<evidence type="ECO:0000256" key="1">
    <source>
        <dbReference type="ARBA" id="ARBA00022723"/>
    </source>
</evidence>
<evidence type="ECO:0000256" key="3">
    <source>
        <dbReference type="ARBA" id="ARBA00022833"/>
    </source>
</evidence>
<evidence type="ECO:0000256" key="7">
    <source>
        <dbReference type="SAM" id="MobiDB-lite"/>
    </source>
</evidence>